<dbReference type="KEGG" id="laj:A0128_04795"/>
<evidence type="ECO:0000313" key="2">
    <source>
        <dbReference type="Proteomes" id="UP000094197"/>
    </source>
</evidence>
<dbReference type="PANTHER" id="PTHR34070">
    <property type="entry name" value="ARMADILLO-TYPE FOLD"/>
    <property type="match status" value="1"/>
</dbReference>
<proteinExistence type="predicted"/>
<dbReference type="Gene3D" id="1.25.10.90">
    <property type="match status" value="1"/>
</dbReference>
<dbReference type="Pfam" id="PF08713">
    <property type="entry name" value="DNA_alkylation"/>
    <property type="match status" value="1"/>
</dbReference>
<dbReference type="AlphaFoldDB" id="A0A1D7UUI5"/>
<name>A0A1D7UUI5_9LEPT</name>
<accession>A0A1D7UUI5</accession>
<protein>
    <submittedName>
        <fullName evidence="1">DNA alkylation repair protein</fullName>
    </submittedName>
</protein>
<organism evidence="1 2">
    <name type="scientific">Leptospira tipperaryensis</name>
    <dbReference type="NCBI Taxonomy" id="2564040"/>
    <lineage>
        <taxon>Bacteria</taxon>
        <taxon>Pseudomonadati</taxon>
        <taxon>Spirochaetota</taxon>
        <taxon>Spirochaetia</taxon>
        <taxon>Leptospirales</taxon>
        <taxon>Leptospiraceae</taxon>
        <taxon>Leptospira</taxon>
    </lineage>
</organism>
<dbReference type="SUPFAM" id="SSF48371">
    <property type="entry name" value="ARM repeat"/>
    <property type="match status" value="1"/>
</dbReference>
<dbReference type="CDD" id="cd06561">
    <property type="entry name" value="AlkD_like"/>
    <property type="match status" value="1"/>
</dbReference>
<reference evidence="1 2" key="1">
    <citation type="submission" date="2016-04" db="EMBL/GenBank/DDBJ databases">
        <title>Complete genome seqeunce of Leptospira alstonii serovar Room22.</title>
        <authorList>
            <person name="Nally J.E."/>
            <person name="Bayles D.O."/>
            <person name="Hurley D."/>
            <person name="Fanning S."/>
            <person name="McMahon B.J."/>
            <person name="Arent Z."/>
        </authorList>
    </citation>
    <scope>NUCLEOTIDE SEQUENCE [LARGE SCALE GENOMIC DNA]</scope>
    <source>
        <strain evidence="1 2">GWTS #1</strain>
    </source>
</reference>
<dbReference type="Proteomes" id="UP000094197">
    <property type="component" value="Chromosome 1"/>
</dbReference>
<dbReference type="InterPro" id="IPR016024">
    <property type="entry name" value="ARM-type_fold"/>
</dbReference>
<sequence length="259" mass="30042">MKDSSISSKAENVRKALQELGDPIKADFLAGFFKTGPGEYAEGDVFLGITVPNQRKIAKQHKDLPLPEIEILLRSPIHEERLTSLFILCDQFEKGDEKVRKSVHQFYLKNLKHVNNWDLVDLSARVLIGDYLLNKDRKILYRLAKSKNLWERRISVLSTYAFIRTKDFKDILRISKELLQDPEDLIHKAVGWMLREVGNRDLRIELGFLDRYAATMPRTMLRYAIEKFPETLKKKYMAAGKAAKAVPKKKRPSKKILYP</sequence>
<dbReference type="PANTHER" id="PTHR34070:SF1">
    <property type="entry name" value="DNA ALKYLATION REPAIR PROTEIN"/>
    <property type="match status" value="1"/>
</dbReference>
<dbReference type="OrthoDB" id="9775346at2"/>
<keyword evidence="2" id="KW-1185">Reference proteome</keyword>
<dbReference type="RefSeq" id="WP_069606465.1">
    <property type="nucleotide sequence ID" value="NZ_CP015217.1"/>
</dbReference>
<gene>
    <name evidence="1" type="ORF">A0128_04795</name>
</gene>
<dbReference type="EMBL" id="CP015217">
    <property type="protein sequence ID" value="AOP33225.1"/>
    <property type="molecule type" value="Genomic_DNA"/>
</dbReference>
<dbReference type="InterPro" id="IPR014825">
    <property type="entry name" value="DNA_alkylation"/>
</dbReference>
<evidence type="ECO:0000313" key="1">
    <source>
        <dbReference type="EMBL" id="AOP33225.1"/>
    </source>
</evidence>